<dbReference type="PROSITE" id="PS50279">
    <property type="entry name" value="BPTI_KUNITZ_2"/>
    <property type="match status" value="4"/>
</dbReference>
<feature type="domain" description="BPTI/Kunitz inhibitor" evidence="2">
    <location>
        <begin position="180"/>
        <end position="232"/>
    </location>
</feature>
<dbReference type="InterPro" id="IPR002223">
    <property type="entry name" value="Kunitz_BPTI"/>
</dbReference>
<protein>
    <submittedName>
        <fullName evidence="4">Kunitz/Bovine pancreatic trypsin inhibitor domain protein</fullName>
    </submittedName>
</protein>
<accession>A0A0K0EZ81</accession>
<feature type="chain" id="PRO_5005328876" evidence="1">
    <location>
        <begin position="18"/>
        <end position="635"/>
    </location>
</feature>
<sequence length="635" mass="73800">MLVIYFIIFIVVNISNQKIDDRECVVHEDCPNNGAYCNEGHCKCFDNYVEIDNHCWKSLNPEEYGCFFNEQCSSAWPNATCVLSKCSCPEGEISTKTRYGYVCHKQMHCPFDGDRDILYEGGINIPTKCKIVSSSNYRLLKNGDSLSVNETKLQYLGCDTDQKLYDCIEGKCCPSPELTCTQPLDYGYSDNSTPIERYYYHKITGTCQKFYYKGNGGNSNNFKDKFSCDIYCGNIASRSVKSKLNSNFFAKKKVLLSKELLCNDKIELNELELKNKKITLYSQGILKYLKNQSIRWYWDKKIRSCLPFSYYGQPDDLNNFISLNDCEEFCTPLLCPNGRPLKIDGVGNLKCTTNKDCPDLYYCYDKVCCPTPAIICNEKKLEGSKCLISQIKRYFYNVDSENCETFTYNGCHRNDNNFESFEECIRTCDNVEKHRVCPYGQPYQSRVGVSLKCKINSLPNYHYMDTKNNDTSSPNYKSKKVEYNKINTNINLSCPNNYYCHNDSSSFDYQICCPKPTYTCKLPVNEGIHCLPTPIIKYFYNFESKQCLPFMFRGCGGNSNKFNTKHECHEHCEKNNFIEKTFKKLYKDTVILKERRKKKKSKSSKKLTFEQKIYKLFFKKYSSLIKFPYEKSNKK</sequence>
<dbReference type="PANTHER" id="PTHR46339">
    <property type="entry name" value="PROTEIN CBG15282-RELATED"/>
    <property type="match status" value="1"/>
</dbReference>
<evidence type="ECO:0000256" key="1">
    <source>
        <dbReference type="SAM" id="SignalP"/>
    </source>
</evidence>
<dbReference type="InterPro" id="IPR053014">
    <property type="entry name" value="Cuticle_assoc_divergent"/>
</dbReference>
<dbReference type="Pfam" id="PF00014">
    <property type="entry name" value="Kunitz_BPTI"/>
    <property type="match status" value="4"/>
</dbReference>
<name>A0A0K0EZ81_STRVS</name>
<organism evidence="3 4">
    <name type="scientific">Strongyloides venezuelensis</name>
    <name type="common">Threadworm</name>
    <dbReference type="NCBI Taxonomy" id="75913"/>
    <lineage>
        <taxon>Eukaryota</taxon>
        <taxon>Metazoa</taxon>
        <taxon>Ecdysozoa</taxon>
        <taxon>Nematoda</taxon>
        <taxon>Chromadorea</taxon>
        <taxon>Rhabditida</taxon>
        <taxon>Tylenchina</taxon>
        <taxon>Panagrolaimomorpha</taxon>
        <taxon>Strongyloidoidea</taxon>
        <taxon>Strongyloididae</taxon>
        <taxon>Strongyloides</taxon>
    </lineage>
</organism>
<dbReference type="InterPro" id="IPR006149">
    <property type="entry name" value="EB_dom"/>
</dbReference>
<dbReference type="Pfam" id="PF01683">
    <property type="entry name" value="EB"/>
    <property type="match status" value="1"/>
</dbReference>
<dbReference type="PROSITE" id="PS00280">
    <property type="entry name" value="BPTI_KUNITZ_1"/>
    <property type="match status" value="2"/>
</dbReference>
<feature type="signal peptide" evidence="1">
    <location>
        <begin position="1"/>
        <end position="17"/>
    </location>
</feature>
<dbReference type="InterPro" id="IPR020901">
    <property type="entry name" value="Prtase_inh_Kunz-CS"/>
</dbReference>
<dbReference type="SMART" id="SM00131">
    <property type="entry name" value="KU"/>
    <property type="match status" value="4"/>
</dbReference>
<reference evidence="4" key="2">
    <citation type="submission" date="2015-08" db="UniProtKB">
        <authorList>
            <consortium name="WormBaseParasite"/>
        </authorList>
    </citation>
    <scope>IDENTIFICATION</scope>
</reference>
<evidence type="ECO:0000313" key="4">
    <source>
        <dbReference type="WBParaSite" id="SVE_0184000.1"/>
    </source>
</evidence>
<feature type="domain" description="BPTI/Kunitz inhibitor" evidence="2">
    <location>
        <begin position="520"/>
        <end position="572"/>
    </location>
</feature>
<evidence type="ECO:0000313" key="3">
    <source>
        <dbReference type="Proteomes" id="UP000035680"/>
    </source>
</evidence>
<dbReference type="Gene3D" id="4.10.410.10">
    <property type="entry name" value="Pancreatic trypsin inhibitor Kunitz domain"/>
    <property type="match status" value="4"/>
</dbReference>
<keyword evidence="1" id="KW-0732">Signal</keyword>
<proteinExistence type="predicted"/>
<dbReference type="AlphaFoldDB" id="A0A0K0EZ81"/>
<feature type="domain" description="BPTI/Kunitz inhibitor" evidence="2">
    <location>
        <begin position="295"/>
        <end position="330"/>
    </location>
</feature>
<dbReference type="InterPro" id="IPR006150">
    <property type="entry name" value="Cys_repeat_1"/>
</dbReference>
<evidence type="ECO:0000259" key="2">
    <source>
        <dbReference type="PROSITE" id="PS50279"/>
    </source>
</evidence>
<dbReference type="SUPFAM" id="SSF57362">
    <property type="entry name" value="BPTI-like"/>
    <property type="match status" value="4"/>
</dbReference>
<dbReference type="InterPro" id="IPR036880">
    <property type="entry name" value="Kunitz_BPTI_sf"/>
</dbReference>
<dbReference type="Proteomes" id="UP000035680">
    <property type="component" value="Unassembled WGS sequence"/>
</dbReference>
<dbReference type="SMART" id="SM00289">
    <property type="entry name" value="WR1"/>
    <property type="match status" value="2"/>
</dbReference>
<feature type="domain" description="BPTI/Kunitz inhibitor" evidence="2">
    <location>
        <begin position="376"/>
        <end position="428"/>
    </location>
</feature>
<reference evidence="3" key="1">
    <citation type="submission" date="2014-07" db="EMBL/GenBank/DDBJ databases">
        <authorList>
            <person name="Martin A.A"/>
            <person name="De Silva N."/>
        </authorList>
    </citation>
    <scope>NUCLEOTIDE SEQUENCE</scope>
</reference>
<keyword evidence="3" id="KW-1185">Reference proteome</keyword>
<dbReference type="WBParaSite" id="SVE_0184000.1">
    <property type="protein sequence ID" value="SVE_0184000.1"/>
    <property type="gene ID" value="SVE_0184000"/>
</dbReference>
<dbReference type="PANTHER" id="PTHR46339:SF14">
    <property type="entry name" value="BPTI_KUNITZ INHIBITOR DOMAIN-CONTAINING PROTEIN"/>
    <property type="match status" value="1"/>
</dbReference>
<dbReference type="STRING" id="75913.A0A0K0EZ81"/>
<dbReference type="CDD" id="cd22593">
    <property type="entry name" value="Kunitz_conkunitzin"/>
    <property type="match status" value="1"/>
</dbReference>
<dbReference type="CDD" id="cd00109">
    <property type="entry name" value="Kunitz-type"/>
    <property type="match status" value="1"/>
</dbReference>
<dbReference type="GO" id="GO:0004867">
    <property type="term" value="F:serine-type endopeptidase inhibitor activity"/>
    <property type="evidence" value="ECO:0007669"/>
    <property type="project" value="InterPro"/>
</dbReference>